<dbReference type="Gene3D" id="3.60.130.10">
    <property type="entry name" value="Clavaminate synthase-like"/>
    <property type="match status" value="1"/>
</dbReference>
<feature type="compositionally biased region" description="Polar residues" evidence="2">
    <location>
        <begin position="27"/>
        <end position="36"/>
    </location>
</feature>
<keyword evidence="4" id="KW-0223">Dioxygenase</keyword>
<dbReference type="InterPro" id="IPR003819">
    <property type="entry name" value="TauD/TfdA-like"/>
</dbReference>
<dbReference type="OMA" id="RRYYVGF"/>
<evidence type="ECO:0000313" key="5">
    <source>
        <dbReference type="Proteomes" id="UP000054516"/>
    </source>
</evidence>
<feature type="region of interest" description="Disordered" evidence="2">
    <location>
        <begin position="20"/>
        <end position="41"/>
    </location>
</feature>
<dbReference type="GO" id="GO:0051213">
    <property type="term" value="F:dioxygenase activity"/>
    <property type="evidence" value="ECO:0007669"/>
    <property type="project" value="UniProtKB-KW"/>
</dbReference>
<dbReference type="PANTHER" id="PTHR10696">
    <property type="entry name" value="GAMMA-BUTYROBETAINE HYDROXYLASE-RELATED"/>
    <property type="match status" value="1"/>
</dbReference>
<feature type="domain" description="TauD/TfdA-like" evidence="3">
    <location>
        <begin position="78"/>
        <end position="337"/>
    </location>
</feature>
<dbReference type="InterPro" id="IPR042098">
    <property type="entry name" value="TauD-like_sf"/>
</dbReference>
<evidence type="ECO:0000313" key="4">
    <source>
        <dbReference type="EMBL" id="GAP84013.1"/>
    </source>
</evidence>
<name>A0A1S7UL35_ROSNE</name>
<dbReference type="InterPro" id="IPR050411">
    <property type="entry name" value="AlphaKG_dependent_hydroxylases"/>
</dbReference>
<sequence length="382" mass="43056">MATEVIDRVMRAQLSPQLIEERPGVASATSHPTSRSGPMVWHGSQFKEDTSYLVHLTASEIDEVNAALLSFQGTGLSPGHISPQNFVLPTLGPKLRALSRRVHEGEGFFVMRGLKPWNYKRLENTIVFTGIASHIANQRGVQCADGPVMTHIFDYSTEIEEKEKLNSGYLGHANRTSQLPFHTDDGHIISLYCVKSADIGGRPLLASSWAIYNELLAARPDIIETLKEDWLWDSFTPKTPSFTRPLLSEVDGKLICNYRIRPFQGTPGYPRNPALGPLPPHHEEALDIVGKIAERLCLGFEFKTGDIQFVNNLSILHAREEFKRAEGADSRRHLLRLVQRDDELAWKLPREMSEAMDRMFLHEPDDETFPWSPEPLPYVIGQ</sequence>
<organism evidence="4">
    <name type="scientific">Rosellinia necatrix</name>
    <name type="common">White root-rot fungus</name>
    <dbReference type="NCBI Taxonomy" id="77044"/>
    <lineage>
        <taxon>Eukaryota</taxon>
        <taxon>Fungi</taxon>
        <taxon>Dikarya</taxon>
        <taxon>Ascomycota</taxon>
        <taxon>Pezizomycotina</taxon>
        <taxon>Sordariomycetes</taxon>
        <taxon>Xylariomycetidae</taxon>
        <taxon>Xylariales</taxon>
        <taxon>Xylariaceae</taxon>
        <taxon>Rosellinia</taxon>
    </lineage>
</organism>
<dbReference type="EMBL" id="DF977451">
    <property type="protein sequence ID" value="GAP84013.1"/>
    <property type="molecule type" value="Genomic_DNA"/>
</dbReference>
<proteinExistence type="predicted"/>
<protein>
    <submittedName>
        <fullName evidence="4">Putative taurine catabolism dioxygenase</fullName>
    </submittedName>
</protein>
<evidence type="ECO:0000256" key="1">
    <source>
        <dbReference type="ARBA" id="ARBA00023002"/>
    </source>
</evidence>
<evidence type="ECO:0000259" key="3">
    <source>
        <dbReference type="Pfam" id="PF02668"/>
    </source>
</evidence>
<dbReference type="OrthoDB" id="272271at2759"/>
<gene>
    <name evidence="4" type="ORF">SAMD00023353_0602160</name>
</gene>
<keyword evidence="5" id="KW-1185">Reference proteome</keyword>
<accession>A0A1S7UL35</accession>
<reference evidence="4" key="1">
    <citation type="submission" date="2016-03" db="EMBL/GenBank/DDBJ databases">
        <title>Draft genome sequence of Rosellinia necatrix.</title>
        <authorList>
            <person name="Kanematsu S."/>
        </authorList>
    </citation>
    <scope>NUCLEOTIDE SEQUENCE [LARGE SCALE GENOMIC DNA]</scope>
    <source>
        <strain evidence="4">W97</strain>
    </source>
</reference>
<dbReference type="PANTHER" id="PTHR10696:SF54">
    <property type="entry name" value="FAMILY OXIDOREDUCTASE, PUTATIVE (AFU_ORTHOLOGUE AFUA_4G13850)-RELATED"/>
    <property type="match status" value="1"/>
</dbReference>
<evidence type="ECO:0000256" key="2">
    <source>
        <dbReference type="SAM" id="MobiDB-lite"/>
    </source>
</evidence>
<dbReference type="SUPFAM" id="SSF51197">
    <property type="entry name" value="Clavaminate synthase-like"/>
    <property type="match status" value="1"/>
</dbReference>
<dbReference type="Pfam" id="PF02668">
    <property type="entry name" value="TauD"/>
    <property type="match status" value="1"/>
</dbReference>
<dbReference type="Proteomes" id="UP000054516">
    <property type="component" value="Unassembled WGS sequence"/>
</dbReference>
<dbReference type="AlphaFoldDB" id="A0A1S7UL35"/>
<keyword evidence="1" id="KW-0560">Oxidoreductase</keyword>